<evidence type="ECO:0008006" key="3">
    <source>
        <dbReference type="Google" id="ProtNLM"/>
    </source>
</evidence>
<dbReference type="Gene3D" id="3.30.160.20">
    <property type="match status" value="1"/>
</dbReference>
<dbReference type="PANTHER" id="PTHR33913">
    <property type="entry name" value="ALEURONE LAYER MORPHOGENESIS PROTEIN"/>
    <property type="match status" value="1"/>
</dbReference>
<organism evidence="1 2">
    <name type="scientific">Ambrosia artemisiifolia</name>
    <name type="common">Common ragweed</name>
    <dbReference type="NCBI Taxonomy" id="4212"/>
    <lineage>
        <taxon>Eukaryota</taxon>
        <taxon>Viridiplantae</taxon>
        <taxon>Streptophyta</taxon>
        <taxon>Embryophyta</taxon>
        <taxon>Tracheophyta</taxon>
        <taxon>Spermatophyta</taxon>
        <taxon>Magnoliopsida</taxon>
        <taxon>eudicotyledons</taxon>
        <taxon>Gunneridae</taxon>
        <taxon>Pentapetalae</taxon>
        <taxon>asterids</taxon>
        <taxon>campanulids</taxon>
        <taxon>Asterales</taxon>
        <taxon>Asteraceae</taxon>
        <taxon>Asteroideae</taxon>
        <taxon>Heliantheae alliance</taxon>
        <taxon>Heliantheae</taxon>
        <taxon>Ambrosia</taxon>
    </lineage>
</organism>
<name>A0AAD5CKF2_AMBAR</name>
<evidence type="ECO:0000313" key="1">
    <source>
        <dbReference type="EMBL" id="KAI7743468.1"/>
    </source>
</evidence>
<dbReference type="PANTHER" id="PTHR33913:SF1">
    <property type="entry name" value="DRBM DOMAIN-CONTAINING PROTEIN"/>
    <property type="match status" value="1"/>
</dbReference>
<dbReference type="SUPFAM" id="SSF54768">
    <property type="entry name" value="dsRNA-binding domain-like"/>
    <property type="match status" value="1"/>
</dbReference>
<dbReference type="Proteomes" id="UP001206925">
    <property type="component" value="Unassembled WGS sequence"/>
</dbReference>
<comment type="caution">
    <text evidence="1">The sequence shown here is derived from an EMBL/GenBank/DDBJ whole genome shotgun (WGS) entry which is preliminary data.</text>
</comment>
<gene>
    <name evidence="1" type="ORF">M8C21_011319</name>
</gene>
<dbReference type="EMBL" id="JAMZMK010007733">
    <property type="protein sequence ID" value="KAI7743468.1"/>
    <property type="molecule type" value="Genomic_DNA"/>
</dbReference>
<sequence>MSTISQSNDERVNGEKRSCMVLPNEDRSLTVNYILDDFHSTVDAKRSDLSDAALRALLNKRQKLYDQQRVTESELTLCDKKIQAIMHGGIGDCLGLKLEAVIDCCNEICKQDDMQTQQHTNLLVSRSVPELDDICLSNNWTLPTYLTSRSDGGFVANVTVKGANFECSGVSGNQPSIHEARNSAASHVIMRLQQMANGAKTATLV</sequence>
<proteinExistence type="predicted"/>
<accession>A0AAD5CKF2</accession>
<reference evidence="1" key="1">
    <citation type="submission" date="2022-06" db="EMBL/GenBank/DDBJ databases">
        <title>Uncovering the hologenomic basis of an extraordinary plant invasion.</title>
        <authorList>
            <person name="Bieker V.C."/>
            <person name="Martin M.D."/>
            <person name="Gilbert T."/>
            <person name="Hodgins K."/>
            <person name="Battlay P."/>
            <person name="Petersen B."/>
            <person name="Wilson J."/>
        </authorList>
    </citation>
    <scope>NUCLEOTIDE SEQUENCE</scope>
    <source>
        <strain evidence="1">AA19_3_7</strain>
        <tissue evidence="1">Leaf</tissue>
    </source>
</reference>
<evidence type="ECO:0000313" key="2">
    <source>
        <dbReference type="Proteomes" id="UP001206925"/>
    </source>
</evidence>
<keyword evidence="2" id="KW-1185">Reference proteome</keyword>
<protein>
    <recommendedName>
        <fullName evidence="3">DRBM domain-containing protein</fullName>
    </recommendedName>
</protein>
<dbReference type="AlphaFoldDB" id="A0AAD5CKF2"/>